<dbReference type="EMBL" id="JAMTCK010000012">
    <property type="protein sequence ID" value="MCP2168102.1"/>
    <property type="molecule type" value="Genomic_DNA"/>
</dbReference>
<keyword evidence="3" id="KW-0274">FAD</keyword>
<dbReference type="RefSeq" id="WP_308204042.1">
    <property type="nucleotide sequence ID" value="NZ_JAMTCK010000012.1"/>
</dbReference>
<evidence type="ECO:0000313" key="5">
    <source>
        <dbReference type="EMBL" id="MCP2168102.1"/>
    </source>
</evidence>
<dbReference type="Pfam" id="PF01494">
    <property type="entry name" value="FAD_binding_3"/>
    <property type="match status" value="1"/>
</dbReference>
<keyword evidence="2" id="KW-0285">Flavoprotein</keyword>
<evidence type="ECO:0000259" key="4">
    <source>
        <dbReference type="Pfam" id="PF01494"/>
    </source>
</evidence>
<dbReference type="Proteomes" id="UP001206128">
    <property type="component" value="Unassembled WGS sequence"/>
</dbReference>
<dbReference type="AlphaFoldDB" id="A0AAE3GIM3"/>
<evidence type="ECO:0000256" key="3">
    <source>
        <dbReference type="ARBA" id="ARBA00022827"/>
    </source>
</evidence>
<dbReference type="Pfam" id="PF21274">
    <property type="entry name" value="Rng_hyd_C"/>
    <property type="match status" value="1"/>
</dbReference>
<organism evidence="5 6">
    <name type="scientific">Goodfellowiella coeruleoviolacea</name>
    <dbReference type="NCBI Taxonomy" id="334858"/>
    <lineage>
        <taxon>Bacteria</taxon>
        <taxon>Bacillati</taxon>
        <taxon>Actinomycetota</taxon>
        <taxon>Actinomycetes</taxon>
        <taxon>Pseudonocardiales</taxon>
        <taxon>Pseudonocardiaceae</taxon>
        <taxon>Goodfellowiella</taxon>
    </lineage>
</organism>
<keyword evidence="6" id="KW-1185">Reference proteome</keyword>
<name>A0AAE3GIM3_9PSEU</name>
<dbReference type="SUPFAM" id="SSF51905">
    <property type="entry name" value="FAD/NAD(P)-binding domain"/>
    <property type="match status" value="1"/>
</dbReference>
<evidence type="ECO:0000313" key="6">
    <source>
        <dbReference type="Proteomes" id="UP001206128"/>
    </source>
</evidence>
<dbReference type="GO" id="GO:0071949">
    <property type="term" value="F:FAD binding"/>
    <property type="evidence" value="ECO:0007669"/>
    <property type="project" value="InterPro"/>
</dbReference>
<dbReference type="PANTHER" id="PTHR43004">
    <property type="entry name" value="TRK SYSTEM POTASSIUM UPTAKE PROTEIN"/>
    <property type="match status" value="1"/>
</dbReference>
<sequence length="531" mass="56488">MDSDVTDVVVVGGGPNGLMLAAELALAGVRPVVLERLAERSTEPRANGLVGQVVRFLHHRGLYQRFSGRPAPFPVPSYMFGALPLDLTTVDDNPLHVLPVPQRRLEALLEERARELGVLPRRGHELVDLTQHADRVDLLVRGPHGDYRLRAAHVVGCDGGHSTVRKLAGIDFVGETSTDPVSRMAHVSVPDALRRPGGGLDVPGFGPVPPGFTRTEHGVFTFAELEPGRPLVSTMEWNRPCDEDAPMSIAELRASVRRVLGADLPIGPPAEQGAPNALRRLVGRNTRLAERYRAGRVLLAGDAAHVHSAMGGPGLNLGLQDVANLGWKLAAQVRGTAPAGLLDTYQAERRPVGQRVAMHSQAQTALTKPGAEVTALRELFAELLRDEANTRRVAALMAGTDIRYRMDPATDREPPHDLVGYFAPDLDLVTATGPTQLAALMHAARPVLLDLGGGGTDLAEVADGWRDRVDVVAAQPRAAGRPAPAPVTALLVRPDGYVAWAAGPTDPADTVHSGLRAALTTWFGSPVGAVG</sequence>
<reference evidence="5" key="1">
    <citation type="submission" date="2022-06" db="EMBL/GenBank/DDBJ databases">
        <title>Genomic Encyclopedia of Archaeal and Bacterial Type Strains, Phase II (KMG-II): from individual species to whole genera.</title>
        <authorList>
            <person name="Goeker M."/>
        </authorList>
    </citation>
    <scope>NUCLEOTIDE SEQUENCE</scope>
    <source>
        <strain evidence="5">DSM 43935</strain>
    </source>
</reference>
<dbReference type="InterPro" id="IPR050641">
    <property type="entry name" value="RIFMO-like"/>
</dbReference>
<feature type="domain" description="FAD-binding" evidence="4">
    <location>
        <begin position="6"/>
        <end position="358"/>
    </location>
</feature>
<dbReference type="InterPro" id="IPR036188">
    <property type="entry name" value="FAD/NAD-bd_sf"/>
</dbReference>
<dbReference type="PRINTS" id="PR00420">
    <property type="entry name" value="RNGMNOXGNASE"/>
</dbReference>
<proteinExistence type="predicted"/>
<dbReference type="Gene3D" id="3.40.30.120">
    <property type="match status" value="1"/>
</dbReference>
<accession>A0AAE3GIM3</accession>
<evidence type="ECO:0000256" key="2">
    <source>
        <dbReference type="ARBA" id="ARBA00022630"/>
    </source>
</evidence>
<gene>
    <name evidence="5" type="ORF">LX83_004976</name>
</gene>
<dbReference type="InterPro" id="IPR002938">
    <property type="entry name" value="FAD-bd"/>
</dbReference>
<dbReference type="PANTHER" id="PTHR43004:SF19">
    <property type="entry name" value="BINDING MONOOXYGENASE, PUTATIVE (JCVI)-RELATED"/>
    <property type="match status" value="1"/>
</dbReference>
<evidence type="ECO:0000256" key="1">
    <source>
        <dbReference type="ARBA" id="ARBA00001974"/>
    </source>
</evidence>
<dbReference type="Gene3D" id="3.50.50.60">
    <property type="entry name" value="FAD/NAD(P)-binding domain"/>
    <property type="match status" value="2"/>
</dbReference>
<protein>
    <submittedName>
        <fullName evidence="5">2-polyprenyl-6-methoxyphenol hydroxylase</fullName>
    </submittedName>
</protein>
<dbReference type="GO" id="GO:0016709">
    <property type="term" value="F:oxidoreductase activity, acting on paired donors, with incorporation or reduction of molecular oxygen, NAD(P)H as one donor, and incorporation of one atom of oxygen"/>
    <property type="evidence" value="ECO:0007669"/>
    <property type="project" value="UniProtKB-ARBA"/>
</dbReference>
<comment type="caution">
    <text evidence="5">The sequence shown here is derived from an EMBL/GenBank/DDBJ whole genome shotgun (WGS) entry which is preliminary data.</text>
</comment>
<comment type="cofactor">
    <cofactor evidence="1">
        <name>FAD</name>
        <dbReference type="ChEBI" id="CHEBI:57692"/>
    </cofactor>
</comment>